<dbReference type="Gene3D" id="1.10.150.130">
    <property type="match status" value="1"/>
</dbReference>
<dbReference type="CDD" id="cd00397">
    <property type="entry name" value="DNA_BRE_C"/>
    <property type="match status" value="1"/>
</dbReference>
<evidence type="ECO:0000256" key="2">
    <source>
        <dbReference type="ARBA" id="ARBA00022908"/>
    </source>
</evidence>
<dbReference type="PATRIC" id="fig|1302649.3.peg.212"/>
<dbReference type="InterPro" id="IPR010998">
    <property type="entry name" value="Integrase_recombinase_N"/>
</dbReference>
<dbReference type="RefSeq" id="WP_231557635.1">
    <property type="nucleotide sequence ID" value="NZ_JPVU01000023.1"/>
</dbReference>
<dbReference type="GO" id="GO:0003677">
    <property type="term" value="F:DNA binding"/>
    <property type="evidence" value="ECO:0007669"/>
    <property type="project" value="UniProtKB-KW"/>
</dbReference>
<dbReference type="SUPFAM" id="SSF56349">
    <property type="entry name" value="DNA breaking-rejoining enzymes"/>
    <property type="match status" value="1"/>
</dbReference>
<gene>
    <name evidence="6" type="ORF">TMUPMC115_0213</name>
</gene>
<comment type="similarity">
    <text evidence="1">Belongs to the 'phage' integrase family.</text>
</comment>
<dbReference type="EMBL" id="JPVU01000023">
    <property type="protein sequence ID" value="KFN93615.1"/>
    <property type="molecule type" value="Genomic_DNA"/>
</dbReference>
<keyword evidence="4" id="KW-0233">DNA recombination</keyword>
<dbReference type="InterPro" id="IPR050808">
    <property type="entry name" value="Phage_Integrase"/>
</dbReference>
<dbReference type="Pfam" id="PF00589">
    <property type="entry name" value="Phage_integrase"/>
    <property type="match status" value="1"/>
</dbReference>
<protein>
    <submittedName>
        <fullName evidence="6">Phage integrase/site-specific recombinase</fullName>
    </submittedName>
</protein>
<accession>A0A091C9S0</accession>
<dbReference type="PROSITE" id="PS51898">
    <property type="entry name" value="TYR_RECOMBINASE"/>
    <property type="match status" value="1"/>
</dbReference>
<reference evidence="6 7" key="1">
    <citation type="submission" date="2014-08" db="EMBL/GenBank/DDBJ databases">
        <title>Genome sequence of Tetragenococcus muriaticus.</title>
        <authorList>
            <person name="Chuea-nongthon C."/>
            <person name="Rodtong S."/>
            <person name="Yongsawatdigul J."/>
            <person name="Steele J.L."/>
            <person name="Liu X.-y."/>
            <person name="Speers J."/>
            <person name="Glasner J.D."/>
            <person name="Neeno-Eckwall E.C."/>
        </authorList>
    </citation>
    <scope>NUCLEOTIDE SEQUENCE [LARGE SCALE GENOMIC DNA]</scope>
    <source>
        <strain evidence="6 7">PMC-11-5</strain>
    </source>
</reference>
<dbReference type="PANTHER" id="PTHR30629">
    <property type="entry name" value="PROPHAGE INTEGRASE"/>
    <property type="match status" value="1"/>
</dbReference>
<sequence>MKTLQEAKIRLAEIERTLDMDEFGYITRKKMTCDEYYQEYATRKVQTQIWSKDTKRKKDMDWKNHVSPAFGNTPLVKLNRASYELWIADQLKIGARSSVKSYHDTFMGMLNDAVVIGVLERNRLLRVNIGESEIPAKDKSFSFEDYKVWMSAAERYLPSYDFAFVYIASFGLRRGEILGLKPIAIHAQKGFNTKLKLDDTRTNEEPEGKGSTKNKNERWITLNKRGTDLLNEALKEATEIKKDFNEILHQNDYLYMNPRTGKPYDVGQLNRLFKQINEITGLHAHPHLLRHYFTTQMAVTGVPKEHAASFLGHTNTHMTEKYTHIKDEVSDNVIDIVNSRLNYN</sequence>
<proteinExistence type="inferred from homology"/>
<evidence type="ECO:0000256" key="1">
    <source>
        <dbReference type="ARBA" id="ARBA00008857"/>
    </source>
</evidence>
<evidence type="ECO:0000313" key="7">
    <source>
        <dbReference type="Proteomes" id="UP000029380"/>
    </source>
</evidence>
<dbReference type="InterPro" id="IPR011010">
    <property type="entry name" value="DNA_brk_join_enz"/>
</dbReference>
<name>A0A091C9S0_9ENTE</name>
<keyword evidence="3" id="KW-0238">DNA-binding</keyword>
<dbReference type="Proteomes" id="UP000029380">
    <property type="component" value="Unassembled WGS sequence"/>
</dbReference>
<dbReference type="Gene3D" id="1.10.443.10">
    <property type="entry name" value="Intergrase catalytic core"/>
    <property type="match status" value="1"/>
</dbReference>
<dbReference type="PANTHER" id="PTHR30629:SF2">
    <property type="entry name" value="PROPHAGE INTEGRASE INTS-RELATED"/>
    <property type="match status" value="1"/>
</dbReference>
<dbReference type="InterPro" id="IPR002104">
    <property type="entry name" value="Integrase_catalytic"/>
</dbReference>
<comment type="caution">
    <text evidence="6">The sequence shown here is derived from an EMBL/GenBank/DDBJ whole genome shotgun (WGS) entry which is preliminary data.</text>
</comment>
<evidence type="ECO:0000256" key="3">
    <source>
        <dbReference type="ARBA" id="ARBA00023125"/>
    </source>
</evidence>
<evidence type="ECO:0000256" key="4">
    <source>
        <dbReference type="ARBA" id="ARBA00023172"/>
    </source>
</evidence>
<dbReference type="InterPro" id="IPR013762">
    <property type="entry name" value="Integrase-like_cat_sf"/>
</dbReference>
<evidence type="ECO:0000313" key="6">
    <source>
        <dbReference type="EMBL" id="KFN93615.1"/>
    </source>
</evidence>
<dbReference type="GO" id="GO:0015074">
    <property type="term" value="P:DNA integration"/>
    <property type="evidence" value="ECO:0007669"/>
    <property type="project" value="UniProtKB-KW"/>
</dbReference>
<organism evidence="6 7">
    <name type="scientific">Tetragenococcus muriaticus PMC-11-5</name>
    <dbReference type="NCBI Taxonomy" id="1302649"/>
    <lineage>
        <taxon>Bacteria</taxon>
        <taxon>Bacillati</taxon>
        <taxon>Bacillota</taxon>
        <taxon>Bacilli</taxon>
        <taxon>Lactobacillales</taxon>
        <taxon>Enterococcaceae</taxon>
        <taxon>Tetragenococcus</taxon>
    </lineage>
</organism>
<dbReference type="AlphaFoldDB" id="A0A091C9S0"/>
<dbReference type="GO" id="GO:0006310">
    <property type="term" value="P:DNA recombination"/>
    <property type="evidence" value="ECO:0007669"/>
    <property type="project" value="UniProtKB-KW"/>
</dbReference>
<feature type="domain" description="Tyr recombinase" evidence="5">
    <location>
        <begin position="136"/>
        <end position="335"/>
    </location>
</feature>
<keyword evidence="2" id="KW-0229">DNA integration</keyword>
<evidence type="ECO:0000259" key="5">
    <source>
        <dbReference type="PROSITE" id="PS51898"/>
    </source>
</evidence>